<name>A0A5K3EZP2_MESCO</name>
<dbReference type="WBParaSite" id="MCU_004293-RA">
    <property type="protein sequence ID" value="MCU_004293-RA"/>
    <property type="gene ID" value="MCU_004293"/>
</dbReference>
<reference evidence="2" key="1">
    <citation type="submission" date="2019-11" db="UniProtKB">
        <authorList>
            <consortium name="WormBaseParasite"/>
        </authorList>
    </citation>
    <scope>IDENTIFICATION</scope>
</reference>
<proteinExistence type="predicted"/>
<sequence>MLSDFNDQMLPTTVSFPSEETTTSISACGRACGAGMCGLSGRVIGRCGGDVACVWSCPIVGRGEKTGEGHHVESVERVSLTSLCARTLPVLFDLCKVLLRPRLDGDWCESPIRVEGATNRRPPVDQPHMGARAARTAGWGLGKAESTRRFT</sequence>
<feature type="region of interest" description="Disordered" evidence="1">
    <location>
        <begin position="117"/>
        <end position="137"/>
    </location>
</feature>
<dbReference type="AlphaFoldDB" id="A0A5K3EZP2"/>
<accession>A0A5K3EZP2</accession>
<evidence type="ECO:0000313" key="2">
    <source>
        <dbReference type="WBParaSite" id="MCU_004293-RA"/>
    </source>
</evidence>
<organism evidence="2">
    <name type="scientific">Mesocestoides corti</name>
    <name type="common">Flatworm</name>
    <dbReference type="NCBI Taxonomy" id="53468"/>
    <lineage>
        <taxon>Eukaryota</taxon>
        <taxon>Metazoa</taxon>
        <taxon>Spiralia</taxon>
        <taxon>Lophotrochozoa</taxon>
        <taxon>Platyhelminthes</taxon>
        <taxon>Cestoda</taxon>
        <taxon>Eucestoda</taxon>
        <taxon>Cyclophyllidea</taxon>
        <taxon>Mesocestoididae</taxon>
        <taxon>Mesocestoides</taxon>
    </lineage>
</organism>
<evidence type="ECO:0000256" key="1">
    <source>
        <dbReference type="SAM" id="MobiDB-lite"/>
    </source>
</evidence>
<protein>
    <submittedName>
        <fullName evidence="2">Uncharacterized protein</fullName>
    </submittedName>
</protein>